<dbReference type="Pfam" id="PF01022">
    <property type="entry name" value="HTH_5"/>
    <property type="match status" value="1"/>
</dbReference>
<dbReference type="PANTHER" id="PTHR43132">
    <property type="entry name" value="ARSENICAL RESISTANCE OPERON REPRESSOR ARSR-RELATED"/>
    <property type="match status" value="1"/>
</dbReference>
<evidence type="ECO:0000259" key="4">
    <source>
        <dbReference type="PROSITE" id="PS50987"/>
    </source>
</evidence>
<keyword evidence="3" id="KW-0804">Transcription</keyword>
<dbReference type="Gene3D" id="1.10.10.10">
    <property type="entry name" value="Winged helix-like DNA-binding domain superfamily/Winged helix DNA-binding domain"/>
    <property type="match status" value="1"/>
</dbReference>
<accession>A0A839E7G1</accession>
<evidence type="ECO:0000256" key="2">
    <source>
        <dbReference type="ARBA" id="ARBA00023125"/>
    </source>
</evidence>
<dbReference type="RefSeq" id="WP_182491378.1">
    <property type="nucleotide sequence ID" value="NZ_BAAAOV010000006.1"/>
</dbReference>
<dbReference type="InterPro" id="IPR036388">
    <property type="entry name" value="WH-like_DNA-bd_sf"/>
</dbReference>
<dbReference type="AlphaFoldDB" id="A0A839E7G1"/>
<evidence type="ECO:0000256" key="3">
    <source>
        <dbReference type="ARBA" id="ARBA00023163"/>
    </source>
</evidence>
<gene>
    <name evidence="5" type="ORF">FHX53_002199</name>
</gene>
<name>A0A839E7G1_9MICO</name>
<dbReference type="InterPro" id="IPR011991">
    <property type="entry name" value="ArsR-like_HTH"/>
</dbReference>
<dbReference type="NCBIfam" id="NF033788">
    <property type="entry name" value="HTH_metalloreg"/>
    <property type="match status" value="1"/>
</dbReference>
<dbReference type="InterPro" id="IPR001845">
    <property type="entry name" value="HTH_ArsR_DNA-bd_dom"/>
</dbReference>
<dbReference type="Proteomes" id="UP000585905">
    <property type="component" value="Unassembled WGS sequence"/>
</dbReference>
<dbReference type="InterPro" id="IPR051011">
    <property type="entry name" value="Metal_resp_trans_reg"/>
</dbReference>
<dbReference type="GO" id="GO:0003677">
    <property type="term" value="F:DNA binding"/>
    <property type="evidence" value="ECO:0007669"/>
    <property type="project" value="UniProtKB-KW"/>
</dbReference>
<keyword evidence="2 5" id="KW-0238">DNA-binding</keyword>
<comment type="caution">
    <text evidence="5">The sequence shown here is derived from an EMBL/GenBank/DDBJ whole genome shotgun (WGS) entry which is preliminary data.</text>
</comment>
<sequence length="116" mass="13059">MHADTHKDELDPTSPLVDVVAELFGLLADPTRVRIILALDADELSVTHLADIVDRPPAAVSQHLAKLRLARLVTVRQEGNRAFYRLRDEHARRLVLEALRQAEHAVSDSPRHHGER</sequence>
<feature type="domain" description="HTH arsR-type" evidence="4">
    <location>
        <begin position="12"/>
        <end position="106"/>
    </location>
</feature>
<proteinExistence type="predicted"/>
<dbReference type="PRINTS" id="PR00778">
    <property type="entry name" value="HTHARSR"/>
</dbReference>
<dbReference type="InterPro" id="IPR036390">
    <property type="entry name" value="WH_DNA-bd_sf"/>
</dbReference>
<protein>
    <submittedName>
        <fullName evidence="5">DNA-binding transcriptional ArsR family regulator</fullName>
    </submittedName>
</protein>
<dbReference type="PANTHER" id="PTHR43132:SF8">
    <property type="entry name" value="HTH-TYPE TRANSCRIPTIONAL REGULATOR KMTR"/>
    <property type="match status" value="1"/>
</dbReference>
<keyword evidence="6" id="KW-1185">Reference proteome</keyword>
<reference evidence="5 6" key="1">
    <citation type="submission" date="2020-07" db="EMBL/GenBank/DDBJ databases">
        <title>Sequencing the genomes of 1000 actinobacteria strains.</title>
        <authorList>
            <person name="Klenk H.-P."/>
        </authorList>
    </citation>
    <scope>NUCLEOTIDE SEQUENCE [LARGE SCALE GENOMIC DNA]</scope>
    <source>
        <strain evidence="5 6">DSM 19663</strain>
    </source>
</reference>
<keyword evidence="1" id="KW-0805">Transcription regulation</keyword>
<dbReference type="SUPFAM" id="SSF46785">
    <property type="entry name" value="Winged helix' DNA-binding domain"/>
    <property type="match status" value="1"/>
</dbReference>
<dbReference type="GO" id="GO:0003700">
    <property type="term" value="F:DNA-binding transcription factor activity"/>
    <property type="evidence" value="ECO:0007669"/>
    <property type="project" value="InterPro"/>
</dbReference>
<organism evidence="5 6">
    <name type="scientific">Microcella alkalica</name>
    <dbReference type="NCBI Taxonomy" id="355930"/>
    <lineage>
        <taxon>Bacteria</taxon>
        <taxon>Bacillati</taxon>
        <taxon>Actinomycetota</taxon>
        <taxon>Actinomycetes</taxon>
        <taxon>Micrococcales</taxon>
        <taxon>Microbacteriaceae</taxon>
        <taxon>Microcella</taxon>
    </lineage>
</organism>
<dbReference type="PROSITE" id="PS50987">
    <property type="entry name" value="HTH_ARSR_2"/>
    <property type="match status" value="1"/>
</dbReference>
<dbReference type="SMART" id="SM00418">
    <property type="entry name" value="HTH_ARSR"/>
    <property type="match status" value="1"/>
</dbReference>
<dbReference type="CDD" id="cd00090">
    <property type="entry name" value="HTH_ARSR"/>
    <property type="match status" value="1"/>
</dbReference>
<evidence type="ECO:0000313" key="6">
    <source>
        <dbReference type="Proteomes" id="UP000585905"/>
    </source>
</evidence>
<dbReference type="EMBL" id="JACGWX010000006">
    <property type="protein sequence ID" value="MBA8848589.1"/>
    <property type="molecule type" value="Genomic_DNA"/>
</dbReference>
<evidence type="ECO:0000313" key="5">
    <source>
        <dbReference type="EMBL" id="MBA8848589.1"/>
    </source>
</evidence>
<evidence type="ECO:0000256" key="1">
    <source>
        <dbReference type="ARBA" id="ARBA00023015"/>
    </source>
</evidence>